<dbReference type="OrthoDB" id="3866741at2"/>
<sequence>MSQYQSQPLPTTAFGHHLLQRTAGEHLHPGEPMIGAWAMKLDRLAPLWWDRDTVRAASRAPLAWTYNFFAALWRGFWTYFLPRWFVALFVPDLHLRRPYGLSLTRRAYRALRRPLHGGSLSGGPGSAAWRFWRAVRTTPGEKLLADHDLFTVLLTDRRLLVLSRWTGSQYHEHYRAVPLFELPQGSWWLRPDTPNDVWAARQDLLFADGSWIALDFQDANEREAFRAAVAGR</sequence>
<name>A0A066YYI1_9ACTN</name>
<dbReference type="HOGENOM" id="CLU_1193547_0_0_11"/>
<evidence type="ECO:0000313" key="2">
    <source>
        <dbReference type="Proteomes" id="UP000027178"/>
    </source>
</evidence>
<evidence type="ECO:0000313" key="1">
    <source>
        <dbReference type="EMBL" id="KDN86277.1"/>
    </source>
</evidence>
<dbReference type="eggNOG" id="ENOG50320D6">
    <property type="taxonomic scope" value="Bacteria"/>
</dbReference>
<gene>
    <name evidence="1" type="ORF">KCH_20940</name>
</gene>
<comment type="caution">
    <text evidence="1">The sequence shown here is derived from an EMBL/GenBank/DDBJ whole genome shotgun (WGS) entry which is preliminary data.</text>
</comment>
<dbReference type="Proteomes" id="UP000027178">
    <property type="component" value="Unassembled WGS sequence"/>
</dbReference>
<protein>
    <submittedName>
        <fullName evidence="1">Uncharacterized protein</fullName>
    </submittedName>
</protein>
<dbReference type="PATRIC" id="fig|1348663.4.peg.2023"/>
<dbReference type="EMBL" id="JNBY01000073">
    <property type="protein sequence ID" value="KDN86277.1"/>
    <property type="molecule type" value="Genomic_DNA"/>
</dbReference>
<dbReference type="AlphaFoldDB" id="A0A066YYI1"/>
<keyword evidence="2" id="KW-1185">Reference proteome</keyword>
<reference evidence="1 2" key="1">
    <citation type="submission" date="2014-05" db="EMBL/GenBank/DDBJ databases">
        <title>Draft Genome Sequence of Kitasatospora cheerisanensis KCTC 2395.</title>
        <authorList>
            <person name="Nam D.H."/>
        </authorList>
    </citation>
    <scope>NUCLEOTIDE SEQUENCE [LARGE SCALE GENOMIC DNA]</scope>
    <source>
        <strain evidence="1 2">KCTC 2395</strain>
    </source>
</reference>
<proteinExistence type="predicted"/>
<dbReference type="RefSeq" id="WP_157031976.1">
    <property type="nucleotide sequence ID" value="NZ_KK853997.1"/>
</dbReference>
<accession>A0A066YYI1</accession>
<organism evidence="1 2">
    <name type="scientific">Kitasatospora cheerisanensis KCTC 2395</name>
    <dbReference type="NCBI Taxonomy" id="1348663"/>
    <lineage>
        <taxon>Bacteria</taxon>
        <taxon>Bacillati</taxon>
        <taxon>Actinomycetota</taxon>
        <taxon>Actinomycetes</taxon>
        <taxon>Kitasatosporales</taxon>
        <taxon>Streptomycetaceae</taxon>
        <taxon>Kitasatospora</taxon>
    </lineage>
</organism>